<feature type="chain" id="PRO_5003671640" evidence="2">
    <location>
        <begin position="23"/>
        <end position="303"/>
    </location>
</feature>
<evidence type="ECO:0000313" key="5">
    <source>
        <dbReference type="Proteomes" id="UP000002985"/>
    </source>
</evidence>
<dbReference type="Gene3D" id="3.10.50.40">
    <property type="match status" value="1"/>
</dbReference>
<accession>I3IQP9</accession>
<sequence>MNKLIVPLLYLALTLFQQTAFSADKKYQNDVVATVNGKKILQEDISNRLSNFKDVDPDTLDTIKQEIIDQLITDILLEEFIDKQGLVVVPEEIEREIDQIRGTIGGTQSLEQVLTSIGSHMMEFKKSVKHSIALEKYFHDKLDDRMLEKFFEENKNLFNGESVKVSHILVDTRNMKTPEEYAQALEHIKNIKKEIDQGSTFDETARKYSNCPSAFIGGDLGFIQRKSNLAKSFSDTAFALQVDQVGGPVRTEYGYHLIKVTDKKEGSRIQFTSVKEKVRLEVLDAEILKLLDRLRKEAQIVAN</sequence>
<dbReference type="PANTHER" id="PTHR47245">
    <property type="entry name" value="PEPTIDYLPROLYL ISOMERASE"/>
    <property type="match status" value="1"/>
</dbReference>
<comment type="caution">
    <text evidence="4">The sequence shown here is derived from an EMBL/GenBank/DDBJ whole genome shotgun (WGS) entry which is preliminary data.</text>
</comment>
<dbReference type="OrthoDB" id="14196at2"/>
<dbReference type="InterPro" id="IPR027304">
    <property type="entry name" value="Trigger_fact/SurA_dom_sf"/>
</dbReference>
<evidence type="ECO:0000259" key="3">
    <source>
        <dbReference type="PROSITE" id="PS50198"/>
    </source>
</evidence>
<organism evidence="4 5">
    <name type="scientific">Candidatus Jettenia caeni</name>
    <dbReference type="NCBI Taxonomy" id="247490"/>
    <lineage>
        <taxon>Bacteria</taxon>
        <taxon>Pseudomonadati</taxon>
        <taxon>Planctomycetota</taxon>
        <taxon>Candidatus Brocadiia</taxon>
        <taxon>Candidatus Brocadiales</taxon>
        <taxon>Candidatus Brocadiaceae</taxon>
        <taxon>Candidatus Jettenia</taxon>
    </lineage>
</organism>
<dbReference type="GO" id="GO:0003755">
    <property type="term" value="F:peptidyl-prolyl cis-trans isomerase activity"/>
    <property type="evidence" value="ECO:0007669"/>
    <property type="project" value="UniProtKB-KW"/>
</dbReference>
<dbReference type="Pfam" id="PF13624">
    <property type="entry name" value="SurA_N_3"/>
    <property type="match status" value="1"/>
</dbReference>
<name>I3IQP9_9BACT</name>
<gene>
    <name evidence="4" type="ORF">KSU1_D0735</name>
</gene>
<keyword evidence="1" id="KW-0697">Rotamase</keyword>
<dbReference type="STRING" id="247490.KSU1_D0735"/>
<evidence type="ECO:0000256" key="1">
    <source>
        <dbReference type="PROSITE-ProRule" id="PRU00278"/>
    </source>
</evidence>
<dbReference type="PANTHER" id="PTHR47245:SF2">
    <property type="entry name" value="PEPTIDYL-PROLYL CIS-TRANS ISOMERASE HP_0175-RELATED"/>
    <property type="match status" value="1"/>
</dbReference>
<dbReference type="Gene3D" id="1.10.4030.10">
    <property type="entry name" value="Porin chaperone SurA, peptide-binding domain"/>
    <property type="match status" value="1"/>
</dbReference>
<evidence type="ECO:0000313" key="4">
    <source>
        <dbReference type="EMBL" id="GAB64044.1"/>
    </source>
</evidence>
<keyword evidence="1 4" id="KW-0413">Isomerase</keyword>
<proteinExistence type="predicted"/>
<dbReference type="eggNOG" id="COG0760">
    <property type="taxonomic scope" value="Bacteria"/>
</dbReference>
<dbReference type="InterPro" id="IPR000297">
    <property type="entry name" value="PPIase_PpiC"/>
</dbReference>
<keyword evidence="2" id="KW-0732">Signal</keyword>
<dbReference type="AlphaFoldDB" id="I3IQP9"/>
<protein>
    <submittedName>
        <fullName evidence="4">Putative peptidyl-prolyl cis-trans isomerase</fullName>
    </submittedName>
</protein>
<feature type="domain" description="PpiC" evidence="3">
    <location>
        <begin position="160"/>
        <end position="262"/>
    </location>
</feature>
<evidence type="ECO:0000256" key="2">
    <source>
        <dbReference type="SAM" id="SignalP"/>
    </source>
</evidence>
<dbReference type="Proteomes" id="UP000002985">
    <property type="component" value="Unassembled WGS sequence"/>
</dbReference>
<dbReference type="EMBL" id="BAFH01000004">
    <property type="protein sequence ID" value="GAB64044.1"/>
    <property type="molecule type" value="Genomic_DNA"/>
</dbReference>
<feature type="signal peptide" evidence="2">
    <location>
        <begin position="1"/>
        <end position="22"/>
    </location>
</feature>
<reference evidence="4 5" key="1">
    <citation type="journal article" date="2012" name="FEBS Lett.">
        <title>Anammox organism KSU-1 expresses a NirK-type copper-containing nitrite reductase instead of a NirS-type with cytochrome cd1.</title>
        <authorList>
            <person name="Hira D."/>
            <person name="Toh H."/>
            <person name="Migita C.T."/>
            <person name="Okubo H."/>
            <person name="Nishiyama T."/>
            <person name="Hattori M."/>
            <person name="Furukawa K."/>
            <person name="Fujii T."/>
        </authorList>
    </citation>
    <scope>NUCLEOTIDE SEQUENCE [LARGE SCALE GENOMIC DNA]</scope>
</reference>
<dbReference type="SUPFAM" id="SSF109998">
    <property type="entry name" value="Triger factor/SurA peptide-binding domain-like"/>
    <property type="match status" value="1"/>
</dbReference>
<dbReference type="PROSITE" id="PS50198">
    <property type="entry name" value="PPIC_PPIASE_2"/>
    <property type="match status" value="1"/>
</dbReference>
<dbReference type="SUPFAM" id="SSF54534">
    <property type="entry name" value="FKBP-like"/>
    <property type="match status" value="1"/>
</dbReference>
<dbReference type="Pfam" id="PF13616">
    <property type="entry name" value="Rotamase_3"/>
    <property type="match status" value="1"/>
</dbReference>
<dbReference type="InterPro" id="IPR046357">
    <property type="entry name" value="PPIase_dom_sf"/>
</dbReference>
<dbReference type="InterPro" id="IPR050245">
    <property type="entry name" value="PrsA_foldase"/>
</dbReference>
<keyword evidence="5" id="KW-1185">Reference proteome</keyword>